<dbReference type="SUPFAM" id="SSF55331">
    <property type="entry name" value="Tautomerase/MIF"/>
    <property type="match status" value="1"/>
</dbReference>
<protein>
    <submittedName>
        <fullName evidence="2">Oxalocrotonate tautomerase enzyme-domain-containing protein</fullName>
    </submittedName>
</protein>
<dbReference type="Proteomes" id="UP001221757">
    <property type="component" value="Unassembled WGS sequence"/>
</dbReference>
<evidence type="ECO:0000313" key="3">
    <source>
        <dbReference type="Proteomes" id="UP001221757"/>
    </source>
</evidence>
<keyword evidence="3" id="KW-1185">Reference proteome</keyword>
<dbReference type="Gene3D" id="3.30.429.10">
    <property type="entry name" value="Macrophage Migration Inhibitory Factor"/>
    <property type="match status" value="1"/>
</dbReference>
<gene>
    <name evidence="2" type="ORF">B0H17DRAFT_1031899</name>
</gene>
<dbReference type="EMBL" id="JARKIE010000004">
    <property type="protein sequence ID" value="KAJ7708209.1"/>
    <property type="molecule type" value="Genomic_DNA"/>
</dbReference>
<name>A0AAD7GYN5_MYCRO</name>
<dbReference type="AlphaFoldDB" id="A0AAD7GYN5"/>
<evidence type="ECO:0000259" key="1">
    <source>
        <dbReference type="Pfam" id="PF14832"/>
    </source>
</evidence>
<reference evidence="2" key="1">
    <citation type="submission" date="2023-03" db="EMBL/GenBank/DDBJ databases">
        <title>Massive genome expansion in bonnet fungi (Mycena s.s.) driven by repeated elements and novel gene families across ecological guilds.</title>
        <authorList>
            <consortium name="Lawrence Berkeley National Laboratory"/>
            <person name="Harder C.B."/>
            <person name="Miyauchi S."/>
            <person name="Viragh M."/>
            <person name="Kuo A."/>
            <person name="Thoen E."/>
            <person name="Andreopoulos B."/>
            <person name="Lu D."/>
            <person name="Skrede I."/>
            <person name="Drula E."/>
            <person name="Henrissat B."/>
            <person name="Morin E."/>
            <person name="Kohler A."/>
            <person name="Barry K."/>
            <person name="LaButti K."/>
            <person name="Morin E."/>
            <person name="Salamov A."/>
            <person name="Lipzen A."/>
            <person name="Mereny Z."/>
            <person name="Hegedus B."/>
            <person name="Baldrian P."/>
            <person name="Stursova M."/>
            <person name="Weitz H."/>
            <person name="Taylor A."/>
            <person name="Grigoriev I.V."/>
            <person name="Nagy L.G."/>
            <person name="Martin F."/>
            <person name="Kauserud H."/>
        </authorList>
    </citation>
    <scope>NUCLEOTIDE SEQUENCE</scope>
    <source>
        <strain evidence="2">CBHHK067</strain>
    </source>
</reference>
<organism evidence="2 3">
    <name type="scientific">Mycena rosella</name>
    <name type="common">Pink bonnet</name>
    <name type="synonym">Agaricus rosellus</name>
    <dbReference type="NCBI Taxonomy" id="1033263"/>
    <lineage>
        <taxon>Eukaryota</taxon>
        <taxon>Fungi</taxon>
        <taxon>Dikarya</taxon>
        <taxon>Basidiomycota</taxon>
        <taxon>Agaricomycotina</taxon>
        <taxon>Agaricomycetes</taxon>
        <taxon>Agaricomycetidae</taxon>
        <taxon>Agaricales</taxon>
        <taxon>Marasmiineae</taxon>
        <taxon>Mycenaceae</taxon>
        <taxon>Mycena</taxon>
    </lineage>
</organism>
<comment type="caution">
    <text evidence="2">The sequence shown here is derived from an EMBL/GenBank/DDBJ whole genome shotgun (WGS) entry which is preliminary data.</text>
</comment>
<dbReference type="InterPro" id="IPR014347">
    <property type="entry name" value="Tautomerase/MIF_sf"/>
</dbReference>
<accession>A0AAD7GYN5</accession>
<evidence type="ECO:0000313" key="2">
    <source>
        <dbReference type="EMBL" id="KAJ7708209.1"/>
    </source>
</evidence>
<proteinExistence type="predicted"/>
<dbReference type="Pfam" id="PF14832">
    <property type="entry name" value="Tautomerase_3"/>
    <property type="match status" value="1"/>
</dbReference>
<feature type="domain" description="Tautomerase cis-CaaD-like" evidence="1">
    <location>
        <begin position="34"/>
        <end position="171"/>
    </location>
</feature>
<sequence>MMQTSPKSMTLTFPTIKRNQFSTDQLTSRPQPKMPLHRIFVPKGLYTPEDKEAISQAITAVYTNPPVSLPAFYVIVLFIDLDPANIFVGGKSTDRFVRIAVEHIARNFTDDARKRVFMDRYEQVLEPFTKGRGIDWEVQVADQDRLLWNLNGMAPPQANTEEENIWKKENRAVPPEEIEALRAQGRL</sequence>
<dbReference type="InterPro" id="IPR028116">
    <property type="entry name" value="Cis-CaaD-like"/>
</dbReference>